<gene>
    <name evidence="2" type="ORF">E2N92_10465</name>
</gene>
<protein>
    <submittedName>
        <fullName evidence="2">Uncharacterized protein</fullName>
    </submittedName>
</protein>
<keyword evidence="3" id="KW-1185">Reference proteome</keyword>
<dbReference type="KEGG" id="mfk:E2N92_10465"/>
<sequence length="76" mass="8494">MYSSHKHTSQIMLPEIFKTKERIRILRHINLRRSATVGAVALATGVSRGFCGRNARKASIRSAPRLSPTRTTPFST</sequence>
<dbReference type="EMBL" id="CP037968">
    <property type="protein sequence ID" value="QYZ79818.1"/>
    <property type="molecule type" value="Genomic_DNA"/>
</dbReference>
<proteinExistence type="predicted"/>
<reference evidence="2" key="1">
    <citation type="journal article" date="2005" name="Int. J. Syst. Evol. Microbiol.">
        <title>Methanofollis formosanus sp. nov., isolated from a fish pond.</title>
        <authorList>
            <person name="Wu S.Y."/>
            <person name="Chen S.C."/>
            <person name="Lai M.C."/>
        </authorList>
    </citation>
    <scope>NUCLEOTIDE SEQUENCE</scope>
    <source>
        <strain evidence="2">ML15</strain>
    </source>
</reference>
<dbReference type="AlphaFoldDB" id="A0A8G1A3L4"/>
<accession>A0A8G1A3L4</accession>
<evidence type="ECO:0000313" key="2">
    <source>
        <dbReference type="EMBL" id="QYZ79818.1"/>
    </source>
</evidence>
<reference evidence="2" key="2">
    <citation type="submission" date="2019-03" db="EMBL/GenBank/DDBJ databases">
        <authorList>
            <person name="Chen S.-C."/>
            <person name="Wu S.-Y."/>
            <person name="Lai M.-C."/>
        </authorList>
    </citation>
    <scope>NUCLEOTIDE SEQUENCE</scope>
    <source>
        <strain evidence="2">ML15</strain>
    </source>
</reference>
<evidence type="ECO:0000256" key="1">
    <source>
        <dbReference type="SAM" id="MobiDB-lite"/>
    </source>
</evidence>
<dbReference type="RefSeq" id="WP_220681124.1">
    <property type="nucleotide sequence ID" value="NZ_CP037968.1"/>
</dbReference>
<name>A0A8G1A3L4_9EURY</name>
<evidence type="ECO:0000313" key="3">
    <source>
        <dbReference type="Proteomes" id="UP000826709"/>
    </source>
</evidence>
<dbReference type="Proteomes" id="UP000826709">
    <property type="component" value="Chromosome"/>
</dbReference>
<organism evidence="2 3">
    <name type="scientific">Methanofollis formosanus</name>
    <dbReference type="NCBI Taxonomy" id="299308"/>
    <lineage>
        <taxon>Archaea</taxon>
        <taxon>Methanobacteriati</taxon>
        <taxon>Methanobacteriota</taxon>
        <taxon>Stenosarchaea group</taxon>
        <taxon>Methanomicrobia</taxon>
        <taxon>Methanomicrobiales</taxon>
        <taxon>Methanomicrobiaceae</taxon>
        <taxon>Methanofollis</taxon>
    </lineage>
</organism>
<feature type="region of interest" description="Disordered" evidence="1">
    <location>
        <begin position="57"/>
        <end position="76"/>
    </location>
</feature>